<dbReference type="EMBL" id="JXSQ01000002">
    <property type="protein sequence ID" value="KIP53539.1"/>
    <property type="molecule type" value="Genomic_DNA"/>
</dbReference>
<evidence type="ECO:0000313" key="2">
    <source>
        <dbReference type="Proteomes" id="UP000032120"/>
    </source>
</evidence>
<protein>
    <submittedName>
        <fullName evidence="1">Uncharacterized protein</fullName>
    </submittedName>
</protein>
<sequence length="82" mass="9483">MPIKAIMRNLPFYNDDHRLQITPRENQSEAWRTFRAVLLEAGTLIGRIRHTDPDIAELVDVRNHARGNRRAGSRRHQAARGT</sequence>
<comment type="caution">
    <text evidence="1">The sequence shown here is derived from an EMBL/GenBank/DDBJ whole genome shotgun (WGS) entry which is preliminary data.</text>
</comment>
<gene>
    <name evidence="1" type="ORF">SD72_02355</name>
</gene>
<dbReference type="RefSeq" id="WP_042542818.1">
    <property type="nucleotide sequence ID" value="NZ_JXSQ01000002.1"/>
</dbReference>
<name>A0A0D0IPN1_9MICO</name>
<evidence type="ECO:0000313" key="1">
    <source>
        <dbReference type="EMBL" id="KIP53539.1"/>
    </source>
</evidence>
<keyword evidence="2" id="KW-1185">Reference proteome</keyword>
<proteinExistence type="predicted"/>
<reference evidence="1 2" key="1">
    <citation type="submission" date="2015-01" db="EMBL/GenBank/DDBJ databases">
        <title>Draft genome sequence of Leucobacter komagatae strain VKM ST2845.</title>
        <authorList>
            <person name="Karlyshev A.V."/>
            <person name="Kudryashova E.B."/>
        </authorList>
    </citation>
    <scope>NUCLEOTIDE SEQUENCE [LARGE SCALE GENOMIC DNA]</scope>
    <source>
        <strain evidence="1 2">VKM ST2845</strain>
    </source>
</reference>
<dbReference type="AlphaFoldDB" id="A0A0D0IPN1"/>
<dbReference type="Proteomes" id="UP000032120">
    <property type="component" value="Unassembled WGS sequence"/>
</dbReference>
<accession>A0A0D0IPN1</accession>
<organism evidence="1 2">
    <name type="scientific">Leucobacter komagatae</name>
    <dbReference type="NCBI Taxonomy" id="55969"/>
    <lineage>
        <taxon>Bacteria</taxon>
        <taxon>Bacillati</taxon>
        <taxon>Actinomycetota</taxon>
        <taxon>Actinomycetes</taxon>
        <taxon>Micrococcales</taxon>
        <taxon>Microbacteriaceae</taxon>
        <taxon>Leucobacter</taxon>
    </lineage>
</organism>